<protein>
    <recommendedName>
        <fullName evidence="4">DUF2568 domain-containing protein</fullName>
    </recommendedName>
</protein>
<feature type="transmembrane region" description="Helical" evidence="1">
    <location>
        <begin position="6"/>
        <end position="28"/>
    </location>
</feature>
<organism evidence="2 3">
    <name type="scientific">Falsiroseomonas oleicola</name>
    <dbReference type="NCBI Taxonomy" id="2801474"/>
    <lineage>
        <taxon>Bacteria</taxon>
        <taxon>Pseudomonadati</taxon>
        <taxon>Pseudomonadota</taxon>
        <taxon>Alphaproteobacteria</taxon>
        <taxon>Acetobacterales</taxon>
        <taxon>Roseomonadaceae</taxon>
        <taxon>Falsiroseomonas</taxon>
    </lineage>
</organism>
<gene>
    <name evidence="2" type="ORF">JJQ90_20710</name>
</gene>
<dbReference type="EMBL" id="JAERQM010000007">
    <property type="protein sequence ID" value="MBU8546156.1"/>
    <property type="molecule type" value="Genomic_DNA"/>
</dbReference>
<keyword evidence="1" id="KW-0472">Membrane</keyword>
<evidence type="ECO:0008006" key="4">
    <source>
        <dbReference type="Google" id="ProtNLM"/>
    </source>
</evidence>
<evidence type="ECO:0000313" key="2">
    <source>
        <dbReference type="EMBL" id="MBU8546156.1"/>
    </source>
</evidence>
<comment type="caution">
    <text evidence="2">The sequence shown here is derived from an EMBL/GenBank/DDBJ whole genome shotgun (WGS) entry which is preliminary data.</text>
</comment>
<proteinExistence type="predicted"/>
<sequence>MMADFFASGRVADLILLVLAAEALLLLAWRRRTGRGLSRLALAGLVLPGVALVLALRAALTGAGWPFVAMALVAAFAAHLFDLAQRLRR</sequence>
<accession>A0ABS6HCT0</accession>
<dbReference type="Proteomes" id="UP000689967">
    <property type="component" value="Unassembled WGS sequence"/>
</dbReference>
<name>A0ABS6HCT0_9PROT</name>
<evidence type="ECO:0000256" key="1">
    <source>
        <dbReference type="SAM" id="Phobius"/>
    </source>
</evidence>
<keyword evidence="3" id="KW-1185">Reference proteome</keyword>
<evidence type="ECO:0000313" key="3">
    <source>
        <dbReference type="Proteomes" id="UP000689967"/>
    </source>
</evidence>
<feature type="transmembrane region" description="Helical" evidence="1">
    <location>
        <begin position="40"/>
        <end position="59"/>
    </location>
</feature>
<reference evidence="2 3" key="1">
    <citation type="submission" date="2021-01" db="EMBL/GenBank/DDBJ databases">
        <title>Roseomonas sp. nov, a bacterium isolated from an oil production mixture in Yumen Oilfield.</title>
        <authorList>
            <person name="Wu D."/>
        </authorList>
    </citation>
    <scope>NUCLEOTIDE SEQUENCE [LARGE SCALE GENOMIC DNA]</scope>
    <source>
        <strain evidence="2 3">ROY-5-3</strain>
    </source>
</reference>
<keyword evidence="1" id="KW-1133">Transmembrane helix</keyword>
<keyword evidence="1" id="KW-0812">Transmembrane</keyword>
<feature type="transmembrane region" description="Helical" evidence="1">
    <location>
        <begin position="65"/>
        <end position="84"/>
    </location>
</feature>